<dbReference type="RefSeq" id="WP_158949757.1">
    <property type="nucleotide sequence ID" value="NZ_CP046400.1"/>
</dbReference>
<organism evidence="1 2">
    <name type="scientific">Pseudodesulfovibrio cashew</name>
    <dbReference type="NCBI Taxonomy" id="2678688"/>
    <lineage>
        <taxon>Bacteria</taxon>
        <taxon>Pseudomonadati</taxon>
        <taxon>Thermodesulfobacteriota</taxon>
        <taxon>Desulfovibrionia</taxon>
        <taxon>Desulfovibrionales</taxon>
        <taxon>Desulfovibrionaceae</taxon>
    </lineage>
</organism>
<gene>
    <name evidence="1" type="ORF">GM415_15490</name>
</gene>
<dbReference type="AlphaFoldDB" id="A0A6I6JJY6"/>
<sequence>MARVMVLHVKNMVETQRFRRHVKTALVDDGNGKKVRKTVWGYELVGKRRVVRPELSDCSHGPGDVVVSSYGRRYVMTDEGSLRRVGV</sequence>
<accession>A0A6I6JJY6</accession>
<dbReference type="EMBL" id="CP046400">
    <property type="protein sequence ID" value="QGY41459.1"/>
    <property type="molecule type" value="Genomic_DNA"/>
</dbReference>
<evidence type="ECO:0000313" key="1">
    <source>
        <dbReference type="EMBL" id="QGY41459.1"/>
    </source>
</evidence>
<evidence type="ECO:0000313" key="2">
    <source>
        <dbReference type="Proteomes" id="UP000428328"/>
    </source>
</evidence>
<dbReference type="Proteomes" id="UP000428328">
    <property type="component" value="Chromosome"/>
</dbReference>
<proteinExistence type="predicted"/>
<keyword evidence="2" id="KW-1185">Reference proteome</keyword>
<dbReference type="KEGG" id="psel:GM415_15490"/>
<reference evidence="1 2" key="1">
    <citation type="submission" date="2019-11" db="EMBL/GenBank/DDBJ databases">
        <authorList>
            <person name="Zheng R.K."/>
            <person name="Sun C.M."/>
        </authorList>
    </citation>
    <scope>NUCLEOTIDE SEQUENCE [LARGE SCALE GENOMIC DNA]</scope>
    <source>
        <strain evidence="1 2">SRB007</strain>
    </source>
</reference>
<name>A0A6I6JJY6_9BACT</name>
<protein>
    <submittedName>
        <fullName evidence="1">Uncharacterized protein</fullName>
    </submittedName>
</protein>